<keyword evidence="2" id="KW-1185">Reference proteome</keyword>
<comment type="caution">
    <text evidence="1">The sequence shown here is derived from an EMBL/GenBank/DDBJ whole genome shotgun (WGS) entry which is preliminary data.</text>
</comment>
<evidence type="ECO:0000313" key="2">
    <source>
        <dbReference type="Proteomes" id="UP001642483"/>
    </source>
</evidence>
<protein>
    <submittedName>
        <fullName evidence="1">Uncharacterized protein</fullName>
    </submittedName>
</protein>
<reference evidence="1 2" key="1">
    <citation type="submission" date="2024-02" db="EMBL/GenBank/DDBJ databases">
        <authorList>
            <person name="Daric V."/>
            <person name="Darras S."/>
        </authorList>
    </citation>
    <scope>NUCLEOTIDE SEQUENCE [LARGE SCALE GENOMIC DNA]</scope>
</reference>
<proteinExistence type="predicted"/>
<gene>
    <name evidence="1" type="ORF">CVLEPA_LOCUS32086</name>
</gene>
<dbReference type="EMBL" id="CAWYQH010000174">
    <property type="protein sequence ID" value="CAK8698664.1"/>
    <property type="molecule type" value="Genomic_DNA"/>
</dbReference>
<sequence>MLMSSIPVYVNRLVSSESIIPYEYTAFDFCEAASPSIALYKDLGQVLFGERIRSSSYLVSLV</sequence>
<accession>A0ABP0H3V0</accession>
<organism evidence="1 2">
    <name type="scientific">Clavelina lepadiformis</name>
    <name type="common">Light-bulb sea squirt</name>
    <name type="synonym">Ascidia lepadiformis</name>
    <dbReference type="NCBI Taxonomy" id="159417"/>
    <lineage>
        <taxon>Eukaryota</taxon>
        <taxon>Metazoa</taxon>
        <taxon>Chordata</taxon>
        <taxon>Tunicata</taxon>
        <taxon>Ascidiacea</taxon>
        <taxon>Aplousobranchia</taxon>
        <taxon>Clavelinidae</taxon>
        <taxon>Clavelina</taxon>
    </lineage>
</organism>
<name>A0ABP0H3V0_CLALP</name>
<dbReference type="Proteomes" id="UP001642483">
    <property type="component" value="Unassembled WGS sequence"/>
</dbReference>
<evidence type="ECO:0000313" key="1">
    <source>
        <dbReference type="EMBL" id="CAK8698664.1"/>
    </source>
</evidence>